<dbReference type="RefSeq" id="WP_084373808.1">
    <property type="nucleotide sequence ID" value="NZ_FWYF01000003.1"/>
</dbReference>
<dbReference type="GO" id="GO:0046872">
    <property type="term" value="F:metal ion binding"/>
    <property type="evidence" value="ECO:0007669"/>
    <property type="project" value="UniProtKB-KW"/>
</dbReference>
<name>A0A1W2GKG3_REIFA</name>
<gene>
    <name evidence="4" type="ORF">SAMN04488029_3174</name>
</gene>
<dbReference type="InterPro" id="IPR000979">
    <property type="entry name" value="Phosphodiesterase_MJ0936/Vps29"/>
</dbReference>
<dbReference type="NCBIfam" id="TIGR00040">
    <property type="entry name" value="yfcE"/>
    <property type="match status" value="1"/>
</dbReference>
<dbReference type="Proteomes" id="UP000192472">
    <property type="component" value="Unassembled WGS sequence"/>
</dbReference>
<dbReference type="InterPro" id="IPR024654">
    <property type="entry name" value="Calcineurin-like_PHP_lpxH"/>
</dbReference>
<evidence type="ECO:0000256" key="2">
    <source>
        <dbReference type="RuleBase" id="RU362039"/>
    </source>
</evidence>
<dbReference type="GO" id="GO:0016787">
    <property type="term" value="F:hydrolase activity"/>
    <property type="evidence" value="ECO:0007669"/>
    <property type="project" value="UniProtKB-UniRule"/>
</dbReference>
<dbReference type="STRING" id="692418.SAMN04488029_3174"/>
<keyword evidence="2" id="KW-0479">Metal-binding</keyword>
<evidence type="ECO:0000313" key="5">
    <source>
        <dbReference type="Proteomes" id="UP000192472"/>
    </source>
</evidence>
<dbReference type="Gene3D" id="3.60.21.10">
    <property type="match status" value="1"/>
</dbReference>
<protein>
    <recommendedName>
        <fullName evidence="2">Phosphoesterase</fullName>
        <ecNumber evidence="2">3.1.4.-</ecNumber>
    </recommendedName>
</protein>
<feature type="domain" description="Calcineurin-like phosphoesterase" evidence="3">
    <location>
        <begin position="1"/>
        <end position="149"/>
    </location>
</feature>
<dbReference type="InterPro" id="IPR029052">
    <property type="entry name" value="Metallo-depent_PP-like"/>
</dbReference>
<accession>A0A1W2GKG3</accession>
<dbReference type="SUPFAM" id="SSF56300">
    <property type="entry name" value="Metallo-dependent phosphatases"/>
    <property type="match status" value="1"/>
</dbReference>
<proteinExistence type="inferred from homology"/>
<dbReference type="Pfam" id="PF12850">
    <property type="entry name" value="Metallophos_2"/>
    <property type="match status" value="1"/>
</dbReference>
<evidence type="ECO:0000256" key="1">
    <source>
        <dbReference type="ARBA" id="ARBA00008950"/>
    </source>
</evidence>
<evidence type="ECO:0000259" key="3">
    <source>
        <dbReference type="Pfam" id="PF12850"/>
    </source>
</evidence>
<sequence length="168" mass="19110">MRIGLISDTHGFLDPKVFEYFKEVDQIWHAGDVGTVEIIEQLGAFKPTLGVYGNIDGQDVRQLFPEDQKFECEGVRVWMTHIGGKPPRYNPRVRPLINKWMPQLFICGHSHILTVMHDPKRPGVLFMNPGAAGRHGFHKERTLLRFTLQAGKPKDLEVIKLGSRAQKA</sequence>
<comment type="cofactor">
    <cofactor evidence="2">
        <name>a divalent metal cation</name>
        <dbReference type="ChEBI" id="CHEBI:60240"/>
    </cofactor>
</comment>
<evidence type="ECO:0000313" key="4">
    <source>
        <dbReference type="EMBL" id="SMD36982.1"/>
    </source>
</evidence>
<keyword evidence="5" id="KW-1185">Reference proteome</keyword>
<dbReference type="AlphaFoldDB" id="A0A1W2GKG3"/>
<dbReference type="OrthoDB" id="9785951at2"/>
<organism evidence="4 5">
    <name type="scientific">Reichenbachiella faecimaris</name>
    <dbReference type="NCBI Taxonomy" id="692418"/>
    <lineage>
        <taxon>Bacteria</taxon>
        <taxon>Pseudomonadati</taxon>
        <taxon>Bacteroidota</taxon>
        <taxon>Cytophagia</taxon>
        <taxon>Cytophagales</taxon>
        <taxon>Reichenbachiellaceae</taxon>
        <taxon>Reichenbachiella</taxon>
    </lineage>
</organism>
<reference evidence="4 5" key="1">
    <citation type="submission" date="2017-04" db="EMBL/GenBank/DDBJ databases">
        <authorList>
            <person name="Afonso C.L."/>
            <person name="Miller P.J."/>
            <person name="Scott M.A."/>
            <person name="Spackman E."/>
            <person name="Goraichik I."/>
            <person name="Dimitrov K.M."/>
            <person name="Suarez D.L."/>
            <person name="Swayne D.E."/>
        </authorList>
    </citation>
    <scope>NUCLEOTIDE SEQUENCE [LARGE SCALE GENOMIC DNA]</scope>
    <source>
        <strain evidence="4 5">DSM 26133</strain>
    </source>
</reference>
<comment type="similarity">
    <text evidence="1 2">Belongs to the metallophosphoesterase superfamily. YfcE family.</text>
</comment>
<dbReference type="EMBL" id="FWYF01000003">
    <property type="protein sequence ID" value="SMD36982.1"/>
    <property type="molecule type" value="Genomic_DNA"/>
</dbReference>
<dbReference type="EC" id="3.1.4.-" evidence="2"/>